<dbReference type="PANTHER" id="PTHR44329">
    <property type="entry name" value="SERINE/THREONINE-PROTEIN KINASE TNNI3K-RELATED"/>
    <property type="match status" value="1"/>
</dbReference>
<accession>A0A8H3BV05</accession>
<dbReference type="GO" id="GO:0005524">
    <property type="term" value="F:ATP binding"/>
    <property type="evidence" value="ECO:0007669"/>
    <property type="project" value="UniProtKB-KW"/>
</dbReference>
<reference evidence="5" key="1">
    <citation type="submission" date="2021-01" db="EMBL/GenBank/DDBJ databases">
        <authorList>
            <person name="Kaushik A."/>
        </authorList>
    </citation>
    <scope>NUCLEOTIDE SEQUENCE</scope>
    <source>
        <strain evidence="5">AG4-R118</strain>
    </source>
</reference>
<feature type="domain" description="Protein kinase" evidence="4">
    <location>
        <begin position="256"/>
        <end position="521"/>
    </location>
</feature>
<proteinExistence type="predicted"/>
<evidence type="ECO:0000313" key="6">
    <source>
        <dbReference type="Proteomes" id="UP000663888"/>
    </source>
</evidence>
<dbReference type="PANTHER" id="PTHR44329:SF298">
    <property type="entry name" value="MIXED LINEAGE KINASE DOMAIN-LIKE PROTEIN"/>
    <property type="match status" value="1"/>
</dbReference>
<dbReference type="EMBL" id="CAJMWX010001073">
    <property type="protein sequence ID" value="CAE6465376.1"/>
    <property type="molecule type" value="Genomic_DNA"/>
</dbReference>
<dbReference type="Gene3D" id="1.10.510.10">
    <property type="entry name" value="Transferase(Phosphotransferase) domain 1"/>
    <property type="match status" value="1"/>
</dbReference>
<keyword evidence="1" id="KW-0547">Nucleotide-binding</keyword>
<gene>
    <name evidence="5" type="ORF">RDB_LOCUS97589</name>
</gene>
<protein>
    <recommendedName>
        <fullName evidence="4">Protein kinase domain-containing protein</fullName>
    </recommendedName>
</protein>
<dbReference type="AlphaFoldDB" id="A0A8H3BV05"/>
<dbReference type="SMART" id="SM00220">
    <property type="entry name" value="S_TKc"/>
    <property type="match status" value="1"/>
</dbReference>
<dbReference type="Proteomes" id="UP000663888">
    <property type="component" value="Unassembled WGS sequence"/>
</dbReference>
<evidence type="ECO:0000259" key="4">
    <source>
        <dbReference type="PROSITE" id="PS50011"/>
    </source>
</evidence>
<sequence>MYTILGGDTNIPHTTTHPKVLWLPTPGSNGIPSLRVQPYLHLLTPSKTYCGIDLAGSTSAIPDPVGNNIPRTSSLTLSLCSKNFHQTSDNGELKVEETFTLLSLGVVAVRESGRAERATGELAIGAHSLQTASRKGRDAQCCSPAPPPSPRKRPQTPRTPSRHTFKTSSGPPACMPSAISVNSQTGQVTAEIANEAQSVTIQDTSIPRHSPPSSQLSRQASTDSDVISNDMLLPEIADIMRRHDCTDLTDRLDSSSFGSYAVSRGGFGDVFQGRLLSGDPIAVKLAQIYTDSDHSRKHIKSTARELHTWSKCNHPNVVSLLGFAEFRGQIAMVSPWIDNGNLPAFLGKNLLVDRWILCKGIAKGLAYLHKLKLIHGDLKGANVLISAKGNPMLTDFGGSKLLTSSIEFSDSSSPSTFSIRWAAPEVLDPDVKCTNHYAADVYSLGMTILETMTGKIPYHDLREPQVYGAVVSKKIPKRPDDAIPSRSDNGDELWQLLEFCWAYQPDARPSTNEVTKLANRITWKGLWEWNPPTPDHELEL</sequence>
<evidence type="ECO:0000256" key="1">
    <source>
        <dbReference type="ARBA" id="ARBA00022741"/>
    </source>
</evidence>
<comment type="caution">
    <text evidence="5">The sequence shown here is derived from an EMBL/GenBank/DDBJ whole genome shotgun (WGS) entry which is preliminary data.</text>
</comment>
<dbReference type="PROSITE" id="PS50011">
    <property type="entry name" value="PROTEIN_KINASE_DOM"/>
    <property type="match status" value="1"/>
</dbReference>
<feature type="region of interest" description="Disordered" evidence="3">
    <location>
        <begin position="126"/>
        <end position="174"/>
    </location>
</feature>
<name>A0A8H3BV05_9AGAM</name>
<dbReference type="Pfam" id="PF07714">
    <property type="entry name" value="PK_Tyr_Ser-Thr"/>
    <property type="match status" value="1"/>
</dbReference>
<keyword evidence="2" id="KW-0067">ATP-binding</keyword>
<evidence type="ECO:0000256" key="2">
    <source>
        <dbReference type="ARBA" id="ARBA00022840"/>
    </source>
</evidence>
<dbReference type="PROSITE" id="PS00108">
    <property type="entry name" value="PROTEIN_KINASE_ST"/>
    <property type="match status" value="1"/>
</dbReference>
<dbReference type="GO" id="GO:0004674">
    <property type="term" value="F:protein serine/threonine kinase activity"/>
    <property type="evidence" value="ECO:0007669"/>
    <property type="project" value="TreeGrafter"/>
</dbReference>
<dbReference type="InterPro" id="IPR000719">
    <property type="entry name" value="Prot_kinase_dom"/>
</dbReference>
<feature type="compositionally biased region" description="Basic residues" evidence="3">
    <location>
        <begin position="150"/>
        <end position="165"/>
    </location>
</feature>
<organism evidence="5 6">
    <name type="scientific">Rhizoctonia solani</name>
    <dbReference type="NCBI Taxonomy" id="456999"/>
    <lineage>
        <taxon>Eukaryota</taxon>
        <taxon>Fungi</taxon>
        <taxon>Dikarya</taxon>
        <taxon>Basidiomycota</taxon>
        <taxon>Agaricomycotina</taxon>
        <taxon>Agaricomycetes</taxon>
        <taxon>Cantharellales</taxon>
        <taxon>Ceratobasidiaceae</taxon>
        <taxon>Rhizoctonia</taxon>
    </lineage>
</organism>
<dbReference type="InterPro" id="IPR008271">
    <property type="entry name" value="Ser/Thr_kinase_AS"/>
</dbReference>
<dbReference type="InterPro" id="IPR001245">
    <property type="entry name" value="Ser-Thr/Tyr_kinase_cat_dom"/>
</dbReference>
<dbReference type="InterPro" id="IPR051681">
    <property type="entry name" value="Ser/Thr_Kinases-Pseudokinases"/>
</dbReference>
<feature type="region of interest" description="Disordered" evidence="3">
    <location>
        <begin position="202"/>
        <end position="223"/>
    </location>
</feature>
<evidence type="ECO:0000256" key="3">
    <source>
        <dbReference type="SAM" id="MobiDB-lite"/>
    </source>
</evidence>
<dbReference type="InterPro" id="IPR011009">
    <property type="entry name" value="Kinase-like_dom_sf"/>
</dbReference>
<evidence type="ECO:0000313" key="5">
    <source>
        <dbReference type="EMBL" id="CAE6465376.1"/>
    </source>
</evidence>
<dbReference type="SUPFAM" id="SSF56112">
    <property type="entry name" value="Protein kinase-like (PK-like)"/>
    <property type="match status" value="1"/>
</dbReference>